<evidence type="ECO:0000313" key="7">
    <source>
        <dbReference type="Proteomes" id="UP000728032"/>
    </source>
</evidence>
<dbReference type="AlphaFoldDB" id="A0A7R9R2C2"/>
<dbReference type="InterPro" id="IPR050654">
    <property type="entry name" value="AChE-related_enzymes"/>
</dbReference>
<dbReference type="OrthoDB" id="408631at2759"/>
<comment type="similarity">
    <text evidence="1">Belongs to the type-B carboxylesterase/lipase family.</text>
</comment>
<evidence type="ECO:0000256" key="3">
    <source>
        <dbReference type="ARBA" id="ARBA00022801"/>
    </source>
</evidence>
<dbReference type="Proteomes" id="UP000728032">
    <property type="component" value="Unassembled WGS sequence"/>
</dbReference>
<dbReference type="PANTHER" id="PTHR43918">
    <property type="entry name" value="ACETYLCHOLINESTERASE"/>
    <property type="match status" value="1"/>
</dbReference>
<sequence>MSFSAMCPHKIFPKSLVPMKYITHNISEDCLTLNIWTPDIRPKTLRTVMVWIHGGAFQYNTANLYDTDGKVLSTYGDVVVVSINYRNGALGFLNIQTPEAPGNMGIYDQSLGLNWVKDNIQQFGGDPNKIVPFGQSAGAISVGILMALNSTKNLFTRAITASGGALLPGILNSKTVQNG</sequence>
<dbReference type="InterPro" id="IPR002018">
    <property type="entry name" value="CarbesteraseB"/>
</dbReference>
<dbReference type="SUPFAM" id="SSF53474">
    <property type="entry name" value="alpha/beta-Hydrolases"/>
    <property type="match status" value="1"/>
</dbReference>
<keyword evidence="4" id="KW-0325">Glycoprotein</keyword>
<gene>
    <name evidence="6" type="ORF">ONB1V03_LOCUS22472</name>
</gene>
<evidence type="ECO:0000259" key="5">
    <source>
        <dbReference type="Pfam" id="PF00135"/>
    </source>
</evidence>
<evidence type="ECO:0000313" key="6">
    <source>
        <dbReference type="EMBL" id="CAD7665916.1"/>
    </source>
</evidence>
<dbReference type="GO" id="GO:0005886">
    <property type="term" value="C:plasma membrane"/>
    <property type="evidence" value="ECO:0007669"/>
    <property type="project" value="TreeGrafter"/>
</dbReference>
<organism evidence="6">
    <name type="scientific">Oppiella nova</name>
    <dbReference type="NCBI Taxonomy" id="334625"/>
    <lineage>
        <taxon>Eukaryota</taxon>
        <taxon>Metazoa</taxon>
        <taxon>Ecdysozoa</taxon>
        <taxon>Arthropoda</taxon>
        <taxon>Chelicerata</taxon>
        <taxon>Arachnida</taxon>
        <taxon>Acari</taxon>
        <taxon>Acariformes</taxon>
        <taxon>Sarcoptiformes</taxon>
        <taxon>Oribatida</taxon>
        <taxon>Brachypylina</taxon>
        <taxon>Oppioidea</taxon>
        <taxon>Oppiidae</taxon>
        <taxon>Oppiella</taxon>
    </lineage>
</organism>
<evidence type="ECO:0000256" key="4">
    <source>
        <dbReference type="ARBA" id="ARBA00023180"/>
    </source>
</evidence>
<dbReference type="Pfam" id="PF00135">
    <property type="entry name" value="COesterase"/>
    <property type="match status" value="1"/>
</dbReference>
<dbReference type="InterPro" id="IPR019819">
    <property type="entry name" value="Carboxylesterase_B_CS"/>
</dbReference>
<reference evidence="6" key="1">
    <citation type="submission" date="2020-11" db="EMBL/GenBank/DDBJ databases">
        <authorList>
            <person name="Tran Van P."/>
        </authorList>
    </citation>
    <scope>NUCLEOTIDE SEQUENCE</scope>
</reference>
<dbReference type="GO" id="GO:0019695">
    <property type="term" value="P:choline metabolic process"/>
    <property type="evidence" value="ECO:0007669"/>
    <property type="project" value="TreeGrafter"/>
</dbReference>
<dbReference type="Gene3D" id="3.40.50.1820">
    <property type="entry name" value="alpha/beta hydrolase"/>
    <property type="match status" value="1"/>
</dbReference>
<accession>A0A7R9R2C2</accession>
<dbReference type="InterPro" id="IPR029058">
    <property type="entry name" value="AB_hydrolase_fold"/>
</dbReference>
<keyword evidence="3" id="KW-0378">Hydrolase</keyword>
<dbReference type="PROSITE" id="PS00941">
    <property type="entry name" value="CARBOXYLESTERASE_B_2"/>
    <property type="match status" value="1"/>
</dbReference>
<dbReference type="EMBL" id="OC965276">
    <property type="protein sequence ID" value="CAD7665916.1"/>
    <property type="molecule type" value="Genomic_DNA"/>
</dbReference>
<dbReference type="GO" id="GO:0003990">
    <property type="term" value="F:acetylcholinesterase activity"/>
    <property type="evidence" value="ECO:0007669"/>
    <property type="project" value="TreeGrafter"/>
</dbReference>
<feature type="domain" description="Carboxylesterase type B" evidence="5">
    <location>
        <begin position="3"/>
        <end position="177"/>
    </location>
</feature>
<keyword evidence="2" id="KW-0719">Serine esterase</keyword>
<evidence type="ECO:0000256" key="1">
    <source>
        <dbReference type="ARBA" id="ARBA00005964"/>
    </source>
</evidence>
<proteinExistence type="inferred from homology"/>
<dbReference type="GO" id="GO:0005615">
    <property type="term" value="C:extracellular space"/>
    <property type="evidence" value="ECO:0007669"/>
    <property type="project" value="TreeGrafter"/>
</dbReference>
<protein>
    <recommendedName>
        <fullName evidence="5">Carboxylesterase type B domain-containing protein</fullName>
    </recommendedName>
</protein>
<dbReference type="EMBL" id="CAJPVJ010050451">
    <property type="protein sequence ID" value="CAG2183051.1"/>
    <property type="molecule type" value="Genomic_DNA"/>
</dbReference>
<dbReference type="PANTHER" id="PTHR43918:SF4">
    <property type="entry name" value="CARBOXYLIC ESTER HYDROLASE"/>
    <property type="match status" value="1"/>
</dbReference>
<name>A0A7R9R2C2_9ACAR</name>
<evidence type="ECO:0000256" key="2">
    <source>
        <dbReference type="ARBA" id="ARBA00022487"/>
    </source>
</evidence>
<dbReference type="GO" id="GO:0006581">
    <property type="term" value="P:acetylcholine catabolic process"/>
    <property type="evidence" value="ECO:0007669"/>
    <property type="project" value="TreeGrafter"/>
</dbReference>
<keyword evidence="7" id="KW-1185">Reference proteome</keyword>